<evidence type="ECO:0000313" key="2">
    <source>
        <dbReference type="Proteomes" id="UP000033695"/>
    </source>
</evidence>
<evidence type="ECO:0008006" key="3">
    <source>
        <dbReference type="Google" id="ProtNLM"/>
    </source>
</evidence>
<dbReference type="EMBL" id="JXBZ01000015">
    <property type="protein sequence ID" value="KJY48112.1"/>
    <property type="molecule type" value="Genomic_DNA"/>
</dbReference>
<dbReference type="Proteomes" id="UP000033695">
    <property type="component" value="Unassembled WGS sequence"/>
</dbReference>
<proteinExistence type="predicted"/>
<sequence>MLIGDIKITDKNKELLNSKIDMALVVKLLNSDISSYQIGKAIGVSSGNISRLKNKKRKIENLNVKTAYLLSEYAKQIGIK</sequence>
<gene>
    <name evidence="1" type="ORF">JG29_16300</name>
</gene>
<dbReference type="STRING" id="1218508.JG29_16300"/>
<evidence type="ECO:0000313" key="1">
    <source>
        <dbReference type="EMBL" id="KJY48112.1"/>
    </source>
</evidence>
<dbReference type="HOGENOM" id="CLU_2585290_0_0_9"/>
<comment type="caution">
    <text evidence="1">The sequence shown here is derived from an EMBL/GenBank/DDBJ whole genome shotgun (WGS) entry which is preliminary data.</text>
</comment>
<dbReference type="RefSeq" id="WP_198139911.1">
    <property type="nucleotide sequence ID" value="NZ_JBHTHW010000006.1"/>
</dbReference>
<dbReference type="AlphaFoldDB" id="A0A0F4KN74"/>
<accession>A0A0F4KN74</accession>
<name>A0A0F4KN74_9LACO</name>
<protein>
    <recommendedName>
        <fullName evidence="3">HTH cro/C1-type domain-containing protein</fullName>
    </recommendedName>
</protein>
<organism evidence="1 2">
    <name type="scientific">Bombilactobacillus mellis</name>
    <dbReference type="NCBI Taxonomy" id="1218508"/>
    <lineage>
        <taxon>Bacteria</taxon>
        <taxon>Bacillati</taxon>
        <taxon>Bacillota</taxon>
        <taxon>Bacilli</taxon>
        <taxon>Lactobacillales</taxon>
        <taxon>Lactobacillaceae</taxon>
        <taxon>Bombilactobacillus</taxon>
    </lineage>
</organism>
<reference evidence="1 2" key="1">
    <citation type="submission" date="2014-12" db="EMBL/GenBank/DDBJ databases">
        <title>Comparative genomics of the lactic acid bacteria isolated from the honey bee gut.</title>
        <authorList>
            <person name="Ellegaard K.M."/>
            <person name="Tamarit D."/>
            <person name="Javelind E."/>
            <person name="Olofsson T."/>
            <person name="Andersson S.G."/>
            <person name="Vasquez A."/>
        </authorList>
    </citation>
    <scope>NUCLEOTIDE SEQUENCE [LARGE SCALE GENOMIC DNA]</scope>
    <source>
        <strain evidence="1 2">Hon2</strain>
    </source>
</reference>
<keyword evidence="2" id="KW-1185">Reference proteome</keyword>